<organism evidence="5 6">
    <name type="scientific">Lentzea cavernae</name>
    <dbReference type="NCBI Taxonomy" id="2020703"/>
    <lineage>
        <taxon>Bacteria</taxon>
        <taxon>Bacillati</taxon>
        <taxon>Actinomycetota</taxon>
        <taxon>Actinomycetes</taxon>
        <taxon>Pseudonocardiales</taxon>
        <taxon>Pseudonocardiaceae</taxon>
        <taxon>Lentzea</taxon>
    </lineage>
</organism>
<evidence type="ECO:0000313" key="6">
    <source>
        <dbReference type="Proteomes" id="UP000605568"/>
    </source>
</evidence>
<protein>
    <recommendedName>
        <fullName evidence="4">FAD-binding domain-containing protein</fullName>
    </recommendedName>
</protein>
<dbReference type="Gene3D" id="3.50.50.60">
    <property type="entry name" value="FAD/NAD(P)-binding domain"/>
    <property type="match status" value="1"/>
</dbReference>
<dbReference type="Proteomes" id="UP000605568">
    <property type="component" value="Unassembled WGS sequence"/>
</dbReference>
<accession>A0ABQ3MTI9</accession>
<keyword evidence="3" id="KW-0274">FAD</keyword>
<feature type="domain" description="FAD-binding" evidence="4">
    <location>
        <begin position="12"/>
        <end position="332"/>
    </location>
</feature>
<dbReference type="PANTHER" id="PTHR43004:SF19">
    <property type="entry name" value="BINDING MONOOXYGENASE, PUTATIVE (JCVI)-RELATED"/>
    <property type="match status" value="1"/>
</dbReference>
<evidence type="ECO:0000256" key="3">
    <source>
        <dbReference type="ARBA" id="ARBA00022827"/>
    </source>
</evidence>
<evidence type="ECO:0000256" key="1">
    <source>
        <dbReference type="ARBA" id="ARBA00001974"/>
    </source>
</evidence>
<keyword evidence="6" id="KW-1185">Reference proteome</keyword>
<dbReference type="Gene3D" id="3.30.70.2450">
    <property type="match status" value="1"/>
</dbReference>
<dbReference type="InterPro" id="IPR002938">
    <property type="entry name" value="FAD-bd"/>
</dbReference>
<dbReference type="PRINTS" id="PR00420">
    <property type="entry name" value="RNGMNOXGNASE"/>
</dbReference>
<dbReference type="Pfam" id="PF01494">
    <property type="entry name" value="FAD_binding_3"/>
    <property type="match status" value="1"/>
</dbReference>
<gene>
    <name evidence="5" type="ORF">GCM10017774_81790</name>
</gene>
<evidence type="ECO:0000256" key="2">
    <source>
        <dbReference type="ARBA" id="ARBA00022630"/>
    </source>
</evidence>
<dbReference type="InterPro" id="IPR050641">
    <property type="entry name" value="RIFMO-like"/>
</dbReference>
<name>A0ABQ3MTI9_9PSEU</name>
<dbReference type="NCBIfam" id="NF004832">
    <property type="entry name" value="PRK06184.1"/>
    <property type="match status" value="1"/>
</dbReference>
<sequence length="443" mass="48865">MAVPGPSVGDMDTQVLIVGAGPTGLTLALDLARRGVPFRVVDASSAPFAGSRGKGLQPRTMEVFHDLGVIGPVLESGRFDLLMRAYDGREVLREWNVHEGRHPTLERPYPHTMLIPQFRVEQVLREALPQPVEYGMPLTSFTQDDSGVTAVVGTETVRARYLVGCDGGKSFVRKELGVSFLGETWDDVRMLVGDVRVSGLDRDHWHMWGRQPERWLALCPLPGTDLYQLQATGDGDPSLELYQRIVRERTGLDDVVVHDATWMSLYRTNIRMVDRFRVGRVFLAGDAAHVHSPAGAQGMNTGVQDAYNLGWKLGMETLLDTYESERKPVAEWLLGMTTAIAQSGNPFDKRGDETLQLSLSYRTTEGEGLQAGDRMPDGITEQGRIFDLLRGPDFVTLDFPDGPVLVRPDGYVAAIGRSAIDAYFGANPVTQLHHRRVAARTAA</sequence>
<comment type="cofactor">
    <cofactor evidence="1">
        <name>FAD</name>
        <dbReference type="ChEBI" id="CHEBI:57692"/>
    </cofactor>
</comment>
<keyword evidence="2" id="KW-0285">Flavoprotein</keyword>
<evidence type="ECO:0000313" key="5">
    <source>
        <dbReference type="EMBL" id="GHH59218.1"/>
    </source>
</evidence>
<dbReference type="EMBL" id="BNAR01000021">
    <property type="protein sequence ID" value="GHH59218.1"/>
    <property type="molecule type" value="Genomic_DNA"/>
</dbReference>
<proteinExistence type="predicted"/>
<dbReference type="InterPro" id="IPR036188">
    <property type="entry name" value="FAD/NAD-bd_sf"/>
</dbReference>
<dbReference type="SUPFAM" id="SSF51905">
    <property type="entry name" value="FAD/NAD(P)-binding domain"/>
    <property type="match status" value="1"/>
</dbReference>
<dbReference type="PANTHER" id="PTHR43004">
    <property type="entry name" value="TRK SYSTEM POTASSIUM UPTAKE PROTEIN"/>
    <property type="match status" value="1"/>
</dbReference>
<reference evidence="6" key="1">
    <citation type="journal article" date="2019" name="Int. J. Syst. Evol. Microbiol.">
        <title>The Global Catalogue of Microorganisms (GCM) 10K type strain sequencing project: providing services to taxonomists for standard genome sequencing and annotation.</title>
        <authorList>
            <consortium name="The Broad Institute Genomics Platform"/>
            <consortium name="The Broad Institute Genome Sequencing Center for Infectious Disease"/>
            <person name="Wu L."/>
            <person name="Ma J."/>
        </authorList>
    </citation>
    <scope>NUCLEOTIDE SEQUENCE [LARGE SCALE GENOMIC DNA]</scope>
    <source>
        <strain evidence="6">CGMCC 4.7367</strain>
    </source>
</reference>
<evidence type="ECO:0000259" key="4">
    <source>
        <dbReference type="Pfam" id="PF01494"/>
    </source>
</evidence>
<comment type="caution">
    <text evidence="5">The sequence shown here is derived from an EMBL/GenBank/DDBJ whole genome shotgun (WGS) entry which is preliminary data.</text>
</comment>